<dbReference type="InterPro" id="IPR024623">
    <property type="entry name" value="YtxH"/>
</dbReference>
<evidence type="ECO:0000313" key="4">
    <source>
        <dbReference type="Proteomes" id="UP000618445"/>
    </source>
</evidence>
<keyword evidence="2" id="KW-1133">Transmembrane helix</keyword>
<dbReference type="EMBL" id="JACJQY010000002">
    <property type="protein sequence ID" value="MBD2315711.1"/>
    <property type="molecule type" value="Genomic_DNA"/>
</dbReference>
<dbReference type="RefSeq" id="WP_190576015.1">
    <property type="nucleotide sequence ID" value="NZ_CAWPQU010000012.1"/>
</dbReference>
<dbReference type="InterPro" id="IPR052928">
    <property type="entry name" value="Desiccation-related_membrane"/>
</dbReference>
<reference evidence="3 4" key="1">
    <citation type="journal article" date="2020" name="ISME J.">
        <title>Comparative genomics reveals insights into cyanobacterial evolution and habitat adaptation.</title>
        <authorList>
            <person name="Chen M.Y."/>
            <person name="Teng W.K."/>
            <person name="Zhao L."/>
            <person name="Hu C.X."/>
            <person name="Zhou Y.K."/>
            <person name="Han B.P."/>
            <person name="Song L.R."/>
            <person name="Shu W.S."/>
        </authorList>
    </citation>
    <scope>NUCLEOTIDE SEQUENCE [LARGE SCALE GENOMIC DNA]</scope>
    <source>
        <strain evidence="3 4">FACHB-1050</strain>
    </source>
</reference>
<dbReference type="Proteomes" id="UP000618445">
    <property type="component" value="Unassembled WGS sequence"/>
</dbReference>
<accession>A0ABR8C5V8</accession>
<dbReference type="PANTHER" id="PTHR35792">
    <property type="entry name" value="GENERAL STRESS PROTEIN"/>
    <property type="match status" value="1"/>
</dbReference>
<organism evidence="3 4">
    <name type="scientific">Phormidium tenue FACHB-1050</name>
    <dbReference type="NCBI Taxonomy" id="2692857"/>
    <lineage>
        <taxon>Bacteria</taxon>
        <taxon>Bacillati</taxon>
        <taxon>Cyanobacteriota</taxon>
        <taxon>Cyanophyceae</taxon>
        <taxon>Oscillatoriophycideae</taxon>
        <taxon>Oscillatoriales</taxon>
        <taxon>Oscillatoriaceae</taxon>
        <taxon>Phormidium</taxon>
    </lineage>
</organism>
<feature type="transmembrane region" description="Helical" evidence="2">
    <location>
        <begin position="6"/>
        <end position="27"/>
    </location>
</feature>
<name>A0ABR8C5V8_9CYAN</name>
<evidence type="ECO:0000313" key="3">
    <source>
        <dbReference type="EMBL" id="MBD2315711.1"/>
    </source>
</evidence>
<feature type="region of interest" description="Disordered" evidence="1">
    <location>
        <begin position="94"/>
        <end position="120"/>
    </location>
</feature>
<gene>
    <name evidence="3" type="ORF">H6G05_02465</name>
</gene>
<protein>
    <submittedName>
        <fullName evidence="3">YtxH domain-containing protein</fullName>
    </submittedName>
</protein>
<sequence length="120" mass="12774">MSNGAGKFFGGLMVGTAIGAAVGILFAPRSGKETRQVLKRSAQDLPQLAEELGSNVQYQADRFTEQAQRTIDEALVRLQEAIATGQEASRKLQEELSLTMGGSSAGNSLIEDESSIVDEE</sequence>
<evidence type="ECO:0000256" key="1">
    <source>
        <dbReference type="SAM" id="MobiDB-lite"/>
    </source>
</evidence>
<dbReference type="PANTHER" id="PTHR35792:SF1">
    <property type="entry name" value="SLL0268 PROTEIN"/>
    <property type="match status" value="1"/>
</dbReference>
<comment type="caution">
    <text evidence="3">The sequence shown here is derived from an EMBL/GenBank/DDBJ whole genome shotgun (WGS) entry which is preliminary data.</text>
</comment>
<dbReference type="Pfam" id="PF12732">
    <property type="entry name" value="YtxH"/>
    <property type="match status" value="1"/>
</dbReference>
<feature type="compositionally biased region" description="Acidic residues" evidence="1">
    <location>
        <begin position="110"/>
        <end position="120"/>
    </location>
</feature>
<evidence type="ECO:0000256" key="2">
    <source>
        <dbReference type="SAM" id="Phobius"/>
    </source>
</evidence>
<proteinExistence type="predicted"/>
<keyword evidence="2" id="KW-0472">Membrane</keyword>
<keyword evidence="4" id="KW-1185">Reference proteome</keyword>
<keyword evidence="2" id="KW-0812">Transmembrane</keyword>